<dbReference type="GO" id="GO:0004029">
    <property type="term" value="F:aldehyde dehydrogenase (NAD+) activity"/>
    <property type="evidence" value="ECO:0007669"/>
    <property type="project" value="TreeGrafter"/>
</dbReference>
<dbReference type="Pfam" id="PF01370">
    <property type="entry name" value="Epimerase"/>
    <property type="match status" value="1"/>
</dbReference>
<organism evidence="2 3">
    <name type="scientific">Crocosphaera watsonii WH 0401</name>
    <dbReference type="NCBI Taxonomy" id="555881"/>
    <lineage>
        <taxon>Bacteria</taxon>
        <taxon>Bacillati</taxon>
        <taxon>Cyanobacteriota</taxon>
        <taxon>Cyanophyceae</taxon>
        <taxon>Oscillatoriophycideae</taxon>
        <taxon>Chroococcales</taxon>
        <taxon>Aphanothecaceae</taxon>
        <taxon>Crocosphaera</taxon>
    </lineage>
</organism>
<dbReference type="Gene3D" id="3.40.50.720">
    <property type="entry name" value="NAD(P)-binding Rossmann-like Domain"/>
    <property type="match status" value="1"/>
</dbReference>
<dbReference type="PANTHER" id="PTHR48079">
    <property type="entry name" value="PROTEIN YEEZ"/>
    <property type="match status" value="1"/>
</dbReference>
<dbReference type="SUPFAM" id="SSF51735">
    <property type="entry name" value="NAD(P)-binding Rossmann-fold domains"/>
    <property type="match status" value="1"/>
</dbReference>
<evidence type="ECO:0000313" key="3">
    <source>
        <dbReference type="Proteomes" id="UP000018198"/>
    </source>
</evidence>
<name>T2J488_CROWT</name>
<dbReference type="GO" id="GO:0005737">
    <property type="term" value="C:cytoplasm"/>
    <property type="evidence" value="ECO:0007669"/>
    <property type="project" value="TreeGrafter"/>
</dbReference>
<dbReference type="PANTHER" id="PTHR48079:SF6">
    <property type="entry name" value="NAD(P)-BINDING DOMAIN-CONTAINING PROTEIN-RELATED"/>
    <property type="match status" value="1"/>
</dbReference>
<sequence>MILIFAILKKSCYIKKKYKKILRMQTIDKQNLKPNNNISSLSSTSIGEQKKEKIGKKVAIIGCGYVGKAVASYWYQQGYIVTGTTTREEKISDLENITHNPVVVRGDNLEAIEKVVEDQETILVSIAPISDRQVSAEVYAQTYIPTAKNLVTVLNNNSTVKQVIYLTSGSVYGDKKGEWVDETSPLDTESDYGKVLVEAENIILGLKREDIKVCLLRLGGIYGPGRELNKRLGRMAGKTLPGNGENYVAWIHLEDIVKGIEFVQEKGCHGVYNLVNDMKLNSKELCDLICDRQQLERVYWDDSKPSFSSLNARVDNSKIKQEGYQFIYADTLI</sequence>
<proteinExistence type="predicted"/>
<dbReference type="EMBL" id="CAQM01000082">
    <property type="protein sequence ID" value="CCQ60040.1"/>
    <property type="molecule type" value="Genomic_DNA"/>
</dbReference>
<dbReference type="AlphaFoldDB" id="T2J488"/>
<protein>
    <submittedName>
        <fullName evidence="2">Nucleoside-diphosphate-sugar epimerases</fullName>
    </submittedName>
</protein>
<reference evidence="2 3" key="1">
    <citation type="submission" date="2013-01" db="EMBL/GenBank/DDBJ databases">
        <authorList>
            <person name="Bench S."/>
        </authorList>
    </citation>
    <scope>NUCLEOTIDE SEQUENCE [LARGE SCALE GENOMIC DNA]</scope>
    <source>
        <strain evidence="2 3">WH 0401</strain>
    </source>
</reference>
<evidence type="ECO:0000313" key="2">
    <source>
        <dbReference type="EMBL" id="CCQ60040.1"/>
    </source>
</evidence>
<evidence type="ECO:0000259" key="1">
    <source>
        <dbReference type="Pfam" id="PF01370"/>
    </source>
</evidence>
<accession>T2J488</accession>
<dbReference type="InterPro" id="IPR036291">
    <property type="entry name" value="NAD(P)-bd_dom_sf"/>
</dbReference>
<comment type="caution">
    <text evidence="2">The sequence shown here is derived from an EMBL/GenBank/DDBJ whole genome shotgun (WGS) entry which is preliminary data.</text>
</comment>
<reference evidence="2 3" key="2">
    <citation type="submission" date="2013-09" db="EMBL/GenBank/DDBJ databases">
        <title>Whole genome comparison of six Crocosphaera watsonii strains with differing phenotypes.</title>
        <authorList>
            <person name="Bench S.R."/>
            <person name="Heller P."/>
            <person name="Frank I."/>
            <person name="Arciniega M."/>
            <person name="Shilova I.N."/>
            <person name="Zehr J.P."/>
        </authorList>
    </citation>
    <scope>NUCLEOTIDE SEQUENCE [LARGE SCALE GENOMIC DNA]</scope>
    <source>
        <strain evidence="2 3">WH 0401</strain>
    </source>
</reference>
<dbReference type="InterPro" id="IPR001509">
    <property type="entry name" value="Epimerase_deHydtase"/>
</dbReference>
<dbReference type="InterPro" id="IPR051783">
    <property type="entry name" value="NAD(P)-dependent_oxidoreduct"/>
</dbReference>
<gene>
    <name evidence="2" type="ORF">CWATWH0401_2232</name>
</gene>
<feature type="domain" description="NAD-dependent epimerase/dehydratase" evidence="1">
    <location>
        <begin position="62"/>
        <end position="273"/>
    </location>
</feature>
<dbReference type="CDD" id="cd05266">
    <property type="entry name" value="SDR_a4"/>
    <property type="match status" value="1"/>
</dbReference>
<dbReference type="Proteomes" id="UP000018198">
    <property type="component" value="Unassembled WGS sequence"/>
</dbReference>